<dbReference type="PANTHER" id="PTHR30535">
    <property type="entry name" value="VITAMIN B12-BINDING PROTEIN"/>
    <property type="match status" value="1"/>
</dbReference>
<evidence type="ECO:0000313" key="3">
    <source>
        <dbReference type="EMBL" id="AQS39982.1"/>
    </source>
</evidence>
<gene>
    <name evidence="3" type="ORF">Sps_04902</name>
</gene>
<accession>A0A1S6HWX5</accession>
<name>A0A1S6HWX5_9GAMM</name>
<dbReference type="Pfam" id="PF01497">
    <property type="entry name" value="Peripla_BP_2"/>
    <property type="match status" value="1"/>
</dbReference>
<dbReference type="PANTHER" id="PTHR30535:SF4">
    <property type="entry name" value="HEMIN-BINDING PERIPLASMIC PROTEIN HMUT"/>
    <property type="match status" value="1"/>
</dbReference>
<dbReference type="STRING" id="225848.Sps_04902"/>
<dbReference type="RefSeq" id="WP_077754832.1">
    <property type="nucleotide sequence ID" value="NZ_CP014782.1"/>
</dbReference>
<evidence type="ECO:0000259" key="2">
    <source>
        <dbReference type="PROSITE" id="PS50983"/>
    </source>
</evidence>
<keyword evidence="1" id="KW-0732">Signal</keyword>
<reference evidence="3 4" key="1">
    <citation type="submission" date="2016-03" db="EMBL/GenBank/DDBJ databases">
        <title>Complete genome sequence of Shewanella psychrophila WP2, a deep sea bacterium isolated from west Pacific sediment.</title>
        <authorList>
            <person name="Xu G."/>
            <person name="Jian H."/>
        </authorList>
    </citation>
    <scope>NUCLEOTIDE SEQUENCE [LARGE SCALE GENOMIC DNA]</scope>
    <source>
        <strain evidence="3 4">WP2</strain>
    </source>
</reference>
<dbReference type="Gene3D" id="3.40.50.1980">
    <property type="entry name" value="Nitrogenase molybdenum iron protein domain"/>
    <property type="match status" value="2"/>
</dbReference>
<dbReference type="OrthoDB" id="9797736at2"/>
<dbReference type="KEGG" id="spsw:Sps_04902"/>
<dbReference type="AlphaFoldDB" id="A0A1S6HWX5"/>
<dbReference type="InterPro" id="IPR050902">
    <property type="entry name" value="ABC_Transporter_SBP"/>
</dbReference>
<protein>
    <submittedName>
        <fullName evidence="3">ABC-type hemin transport system, periplasmic component</fullName>
    </submittedName>
</protein>
<feature type="chain" id="PRO_5012503918" evidence="1">
    <location>
        <begin position="32"/>
        <end position="317"/>
    </location>
</feature>
<dbReference type="PROSITE" id="PS50983">
    <property type="entry name" value="FE_B12_PBP"/>
    <property type="match status" value="1"/>
</dbReference>
<organism evidence="3 4">
    <name type="scientific">Shewanella psychrophila</name>
    <dbReference type="NCBI Taxonomy" id="225848"/>
    <lineage>
        <taxon>Bacteria</taxon>
        <taxon>Pseudomonadati</taxon>
        <taxon>Pseudomonadota</taxon>
        <taxon>Gammaproteobacteria</taxon>
        <taxon>Alteromonadales</taxon>
        <taxon>Shewanellaceae</taxon>
        <taxon>Shewanella</taxon>
    </lineage>
</organism>
<dbReference type="EMBL" id="CP014782">
    <property type="protein sequence ID" value="AQS39982.1"/>
    <property type="molecule type" value="Genomic_DNA"/>
</dbReference>
<dbReference type="Proteomes" id="UP000189545">
    <property type="component" value="Chromosome"/>
</dbReference>
<feature type="domain" description="Fe/B12 periplasmic-binding" evidence="2">
    <location>
        <begin position="45"/>
        <end position="315"/>
    </location>
</feature>
<dbReference type="InterPro" id="IPR002491">
    <property type="entry name" value="ABC_transptr_periplasmic_BD"/>
</dbReference>
<evidence type="ECO:0000313" key="4">
    <source>
        <dbReference type="Proteomes" id="UP000189545"/>
    </source>
</evidence>
<evidence type="ECO:0000256" key="1">
    <source>
        <dbReference type="SAM" id="SignalP"/>
    </source>
</evidence>
<dbReference type="SUPFAM" id="SSF53807">
    <property type="entry name" value="Helical backbone' metal receptor"/>
    <property type="match status" value="1"/>
</dbReference>
<sequence length="317" mass="33620">MFNPSQVFTKQIISKSLLLSASLLLTFNAFAHEGVHGEQETQQARLVSAGAGVTELVLALEAGDELVAVDSTSILPSSMTKIEKLGYHRMLSAEGILALTPTLVLGTDAMGPETTLEVLRSADVEVVKLPTANDQPQLLSNIDEIGKLLNREPQAKQLKLELKASLNAIAAKKKQIGSAEKAPKILFMLLQADRPARVGGEGTAADIIIKLAGGNNIADFSGYKSLSQEGILSLQPDLILISNRSHDQAETSMSDAEKAASDTAKVLKAMPLLEHTPAGKNSKIQSIKPQALLGGLGLSAIEAADKLATDLIEINRY</sequence>
<keyword evidence="4" id="KW-1185">Reference proteome</keyword>
<feature type="signal peptide" evidence="1">
    <location>
        <begin position="1"/>
        <end position="31"/>
    </location>
</feature>
<proteinExistence type="predicted"/>